<dbReference type="Proteomes" id="UP000008281">
    <property type="component" value="Unassembled WGS sequence"/>
</dbReference>
<evidence type="ECO:0008006" key="6">
    <source>
        <dbReference type="Google" id="ProtNLM"/>
    </source>
</evidence>
<protein>
    <recommendedName>
        <fullName evidence="6">Acyl_transf_3 domain-containing protein</fullName>
    </recommendedName>
</protein>
<keyword evidence="5" id="KW-1185">Reference proteome</keyword>
<evidence type="ECO:0000259" key="3">
    <source>
        <dbReference type="Pfam" id="PF19040"/>
    </source>
</evidence>
<dbReference type="STRING" id="31234.E3N1W4"/>
<reference evidence="4" key="1">
    <citation type="submission" date="2007-07" db="EMBL/GenBank/DDBJ databases">
        <title>PCAP assembly of the Caenorhabditis remanei genome.</title>
        <authorList>
            <consortium name="The Caenorhabditis remanei Sequencing Consortium"/>
            <person name="Wilson R.K."/>
        </authorList>
    </citation>
    <scope>NUCLEOTIDE SEQUENCE [LARGE SCALE GENOMIC DNA]</scope>
    <source>
        <strain evidence="4">PB4641</strain>
    </source>
</reference>
<dbReference type="InParanoid" id="E3N1W4"/>
<dbReference type="OrthoDB" id="5801063at2759"/>
<dbReference type="Pfam" id="PF01757">
    <property type="entry name" value="Acyl_transf_3"/>
    <property type="match status" value="1"/>
</dbReference>
<feature type="transmembrane region" description="Helical" evidence="1">
    <location>
        <begin position="205"/>
        <end position="225"/>
    </location>
</feature>
<dbReference type="InterPro" id="IPR043968">
    <property type="entry name" value="SGNH"/>
</dbReference>
<dbReference type="FunCoup" id="E3N1W4">
    <property type="interactions" value="12"/>
</dbReference>
<keyword evidence="1" id="KW-0472">Membrane</keyword>
<feature type="transmembrane region" description="Helical" evidence="1">
    <location>
        <begin position="246"/>
        <end position="266"/>
    </location>
</feature>
<dbReference type="GO" id="GO:0016020">
    <property type="term" value="C:membrane"/>
    <property type="evidence" value="ECO:0007669"/>
    <property type="project" value="TreeGrafter"/>
</dbReference>
<feature type="transmembrane region" description="Helical" evidence="1">
    <location>
        <begin position="365"/>
        <end position="383"/>
    </location>
</feature>
<name>E3N1W4_CAERE</name>
<organism evidence="5">
    <name type="scientific">Caenorhabditis remanei</name>
    <name type="common">Caenorhabditis vulgaris</name>
    <dbReference type="NCBI Taxonomy" id="31234"/>
    <lineage>
        <taxon>Eukaryota</taxon>
        <taxon>Metazoa</taxon>
        <taxon>Ecdysozoa</taxon>
        <taxon>Nematoda</taxon>
        <taxon>Chromadorea</taxon>
        <taxon>Rhabditida</taxon>
        <taxon>Rhabditina</taxon>
        <taxon>Rhabditomorpha</taxon>
        <taxon>Rhabditoidea</taxon>
        <taxon>Rhabditidae</taxon>
        <taxon>Peloderinae</taxon>
        <taxon>Caenorhabditis</taxon>
    </lineage>
</organism>
<feature type="domain" description="Acyltransferase 3" evidence="2">
    <location>
        <begin position="4"/>
        <end position="249"/>
    </location>
</feature>
<dbReference type="AlphaFoldDB" id="E3N1W4"/>
<feature type="transmembrane region" description="Helical" evidence="1">
    <location>
        <begin position="70"/>
        <end position="89"/>
    </location>
</feature>
<sequence>MREDIQCLRGIAIIFVLLFHLCPNLFVNGFLGVDIFFVISGFLMAKNLTKAKLVKIHDFLLFYYMRFRRILPMYFLTVFMIVVMVHLFLGDFLWKNNNRYSLASLLMVTNQLVIHDQADYFNEFFASTSSINGFLHLWSLSLEMQFYLFVPIIFFGLQFLKHDYLKVWIPLGKLFPNFKFQLITVSLITIFGYIAFAMILDKFAFNFMFLRLWQFSAGFMALFWSKIQNSKELPKKSESEPSKCPFTKNDIVTISLCILSLCLLPSEVEVLVLRPAVTLATALIIASESQGFQVRNLTGYRYLFSFLDFEIRHLLLHRRHFLCDVLGSLACYINFPSVYLTIFIASILLHHLFEKQYLKLNMKGVFPLIFLLIAANSYLQYSIRNDTFWKNDFPAETRQIIDQNLVMYTSLWDLEARKDKCIETDIETPFPKGHLKGYCRYPRGHGNFSIMMLGNSYVLNLEEHMRAHFNYNYSDYRYMSVIANYGLYSDHTLLSQQALEFSKQQVEKHKPDVLFIVSRYMENIKDPIQVNDPLTQQINETIAFYEKFVKKLYILDAHPKYHENFLNLFLHYAVTRPDDMEVLHLDKKQADDEMRPVKRRFSKIKCNKCQFFDLSRVFLQGDKYLTYDKDTMLSYVDNSVHLTGPGVKKCEPVFQKVAREIMDSI</sequence>
<gene>
    <name evidence="4" type="ORF">CRE_14839</name>
</gene>
<evidence type="ECO:0000256" key="1">
    <source>
        <dbReference type="SAM" id="Phobius"/>
    </source>
</evidence>
<dbReference type="InterPro" id="IPR050879">
    <property type="entry name" value="Acyltransferase_3"/>
</dbReference>
<dbReference type="EMBL" id="DS268510">
    <property type="protein sequence ID" value="EFO83857.1"/>
    <property type="molecule type" value="Genomic_DNA"/>
</dbReference>
<feature type="domain" description="SGNH" evidence="3">
    <location>
        <begin position="433"/>
        <end position="655"/>
    </location>
</feature>
<dbReference type="InterPro" id="IPR002656">
    <property type="entry name" value="Acyl_transf_3_dom"/>
</dbReference>
<keyword evidence="1" id="KW-1133">Transmembrane helix</keyword>
<dbReference type="Pfam" id="PF19040">
    <property type="entry name" value="SGNH"/>
    <property type="match status" value="1"/>
</dbReference>
<proteinExistence type="predicted"/>
<feature type="transmembrane region" description="Helical" evidence="1">
    <location>
        <begin position="7"/>
        <end position="26"/>
    </location>
</feature>
<dbReference type="GO" id="GO:0000271">
    <property type="term" value="P:polysaccharide biosynthetic process"/>
    <property type="evidence" value="ECO:0007669"/>
    <property type="project" value="TreeGrafter"/>
</dbReference>
<dbReference type="PANTHER" id="PTHR23028:SF107">
    <property type="entry name" value="ACYLTRANSFERASE"/>
    <property type="match status" value="1"/>
</dbReference>
<evidence type="ECO:0000313" key="4">
    <source>
        <dbReference type="EMBL" id="EFO83857.1"/>
    </source>
</evidence>
<accession>E3N1W4</accession>
<feature type="transmembrane region" description="Helical" evidence="1">
    <location>
        <begin position="144"/>
        <end position="160"/>
    </location>
</feature>
<evidence type="ECO:0000259" key="2">
    <source>
        <dbReference type="Pfam" id="PF01757"/>
    </source>
</evidence>
<feature type="transmembrane region" description="Helical" evidence="1">
    <location>
        <begin position="180"/>
        <end position="199"/>
    </location>
</feature>
<feature type="transmembrane region" description="Helical" evidence="1">
    <location>
        <begin position="332"/>
        <end position="353"/>
    </location>
</feature>
<evidence type="ECO:0000313" key="5">
    <source>
        <dbReference type="Proteomes" id="UP000008281"/>
    </source>
</evidence>
<dbReference type="GO" id="GO:0016747">
    <property type="term" value="F:acyltransferase activity, transferring groups other than amino-acyl groups"/>
    <property type="evidence" value="ECO:0007669"/>
    <property type="project" value="InterPro"/>
</dbReference>
<dbReference type="HOGENOM" id="CLU_005679_12_1_1"/>
<keyword evidence="1" id="KW-0812">Transmembrane</keyword>
<dbReference type="PANTHER" id="PTHR23028">
    <property type="entry name" value="ACETYLTRANSFERASE"/>
    <property type="match status" value="1"/>
</dbReference>
<dbReference type="eggNOG" id="ENOG502S34G">
    <property type="taxonomic scope" value="Eukaryota"/>
</dbReference>